<feature type="region of interest" description="Disordered" evidence="1">
    <location>
        <begin position="635"/>
        <end position="675"/>
    </location>
</feature>
<dbReference type="KEGG" id="gtr:GLOTRDRAFT_137508"/>
<name>S7QAY5_GLOTA</name>
<reference evidence="3 4" key="1">
    <citation type="journal article" date="2012" name="Science">
        <title>The Paleozoic origin of enzymatic lignin decomposition reconstructed from 31 fungal genomes.</title>
        <authorList>
            <person name="Floudas D."/>
            <person name="Binder M."/>
            <person name="Riley R."/>
            <person name="Barry K."/>
            <person name="Blanchette R.A."/>
            <person name="Henrissat B."/>
            <person name="Martinez A.T."/>
            <person name="Otillar R."/>
            <person name="Spatafora J.W."/>
            <person name="Yadav J.S."/>
            <person name="Aerts A."/>
            <person name="Benoit I."/>
            <person name="Boyd A."/>
            <person name="Carlson A."/>
            <person name="Copeland A."/>
            <person name="Coutinho P.M."/>
            <person name="de Vries R.P."/>
            <person name="Ferreira P."/>
            <person name="Findley K."/>
            <person name="Foster B."/>
            <person name="Gaskell J."/>
            <person name="Glotzer D."/>
            <person name="Gorecki P."/>
            <person name="Heitman J."/>
            <person name="Hesse C."/>
            <person name="Hori C."/>
            <person name="Igarashi K."/>
            <person name="Jurgens J.A."/>
            <person name="Kallen N."/>
            <person name="Kersten P."/>
            <person name="Kohler A."/>
            <person name="Kuees U."/>
            <person name="Kumar T.K.A."/>
            <person name="Kuo A."/>
            <person name="LaButti K."/>
            <person name="Larrondo L.F."/>
            <person name="Lindquist E."/>
            <person name="Ling A."/>
            <person name="Lombard V."/>
            <person name="Lucas S."/>
            <person name="Lundell T."/>
            <person name="Martin R."/>
            <person name="McLaughlin D.J."/>
            <person name="Morgenstern I."/>
            <person name="Morin E."/>
            <person name="Murat C."/>
            <person name="Nagy L.G."/>
            <person name="Nolan M."/>
            <person name="Ohm R.A."/>
            <person name="Patyshakuliyeva A."/>
            <person name="Rokas A."/>
            <person name="Ruiz-Duenas F.J."/>
            <person name="Sabat G."/>
            <person name="Salamov A."/>
            <person name="Samejima M."/>
            <person name="Schmutz J."/>
            <person name="Slot J.C."/>
            <person name="St John F."/>
            <person name="Stenlid J."/>
            <person name="Sun H."/>
            <person name="Sun S."/>
            <person name="Syed K."/>
            <person name="Tsang A."/>
            <person name="Wiebenga A."/>
            <person name="Young D."/>
            <person name="Pisabarro A."/>
            <person name="Eastwood D.C."/>
            <person name="Martin F."/>
            <person name="Cullen D."/>
            <person name="Grigoriev I.V."/>
            <person name="Hibbett D.S."/>
        </authorList>
    </citation>
    <scope>NUCLEOTIDE SEQUENCE [LARGE SCALE GENOMIC DNA]</scope>
    <source>
        <strain evidence="3 4">ATCC 11539</strain>
    </source>
</reference>
<dbReference type="Gene3D" id="1.10.510.10">
    <property type="entry name" value="Transferase(Phosphotransferase) domain 1"/>
    <property type="match status" value="1"/>
</dbReference>
<keyword evidence="4" id="KW-1185">Reference proteome</keyword>
<feature type="compositionally biased region" description="Basic and acidic residues" evidence="1">
    <location>
        <begin position="762"/>
        <end position="772"/>
    </location>
</feature>
<dbReference type="SUPFAM" id="SSF56112">
    <property type="entry name" value="Protein kinase-like (PK-like)"/>
    <property type="match status" value="1"/>
</dbReference>
<dbReference type="Pfam" id="PF17667">
    <property type="entry name" value="Pkinase_fungal"/>
    <property type="match status" value="1"/>
</dbReference>
<feature type="compositionally biased region" description="Basic and acidic residues" evidence="1">
    <location>
        <begin position="666"/>
        <end position="675"/>
    </location>
</feature>
<evidence type="ECO:0000256" key="1">
    <source>
        <dbReference type="SAM" id="MobiDB-lite"/>
    </source>
</evidence>
<feature type="region of interest" description="Disordered" evidence="1">
    <location>
        <begin position="1"/>
        <end position="57"/>
    </location>
</feature>
<accession>S7QAY5</accession>
<evidence type="ECO:0000259" key="2">
    <source>
        <dbReference type="PROSITE" id="PS50011"/>
    </source>
</evidence>
<protein>
    <recommendedName>
        <fullName evidence="2">Protein kinase domain-containing protein</fullName>
    </recommendedName>
</protein>
<dbReference type="PANTHER" id="PTHR38248">
    <property type="entry name" value="FUNK1 6"/>
    <property type="match status" value="1"/>
</dbReference>
<dbReference type="InterPro" id="IPR000719">
    <property type="entry name" value="Prot_kinase_dom"/>
</dbReference>
<sequence length="772" mass="87466">MSEGTTPPQIPPPDTTKTQPPDKNLRNPLRFVGYTVGPTPSVKSTPMKKGAKPGGDSEQVMEDLEEITSAQIDGYRASGIEGLVEHIFPDDVLPCPLEEIYEHISKPRGKYFPKKQKWHMCPELRVPSNNGDQEERFAKFLRLLADNIATFVSTTYGHTIPRRDVSAEFATQGVPGGPENTGHRPDLVFFEKGAERTWENAVGCWEVKSNNNHKLRRHARCQLTTRAFMIYESQDDRRFVPGVSILGYDVIFHIIDRAGEVASATFNMRSDPRQFLRLVVGFMFCGRDNLGFDPMFTRLPDGTSCVTIQGKVYTLHQNVHRGHTLRGRGTACWRATCEGVTYAIKDYWTDRTRASVEADLLEKAKGMQGVPKLVEHDIITFQGKEDTTGLVRKILDNPRYREQWEMFDIRVHRRLVMTPFALPIYYFRTKKELIKGFMDCIQAHKDLLEKAKILHRDISIKNIMLEEYTEGGRTFRRGLLIDLDYATDYPEPKHRQPAKAARTGTTPFMAIDLLEDATLPHKPEWDLESFLYVLIWICVFYIGPCDRAKRIDIKETELKTWVEGDFTSIWKAKMSCMRLDPIWKLLVKDFNPYFNEIKPCIDEWRGLCNNPGLAPTHDRVLAVLQNAYDKLPDDEEPFIDPEPVAANPPAGTSTGSLGALRATPKRTRDTETRDFFGVNRREDVVHGGKRARKDKSGNAYYSEQLSEQLFQSGGESSYPASLGSFVPTDAEEGSASSSSASASVEPVQPLRRTRRKSMPSLKVRDSKESGGS</sequence>
<dbReference type="HOGENOM" id="CLU_020482_0_0_1"/>
<feature type="compositionally biased region" description="Low complexity" evidence="1">
    <location>
        <begin position="734"/>
        <end position="743"/>
    </location>
</feature>
<evidence type="ECO:0000313" key="3">
    <source>
        <dbReference type="EMBL" id="EPQ57086.1"/>
    </source>
</evidence>
<dbReference type="InterPro" id="IPR011009">
    <property type="entry name" value="Kinase-like_dom_sf"/>
</dbReference>
<dbReference type="RefSeq" id="XP_007864238.1">
    <property type="nucleotide sequence ID" value="XM_007866047.1"/>
</dbReference>
<feature type="domain" description="Protein kinase" evidence="2">
    <location>
        <begin position="293"/>
        <end position="594"/>
    </location>
</feature>
<dbReference type="Proteomes" id="UP000030669">
    <property type="component" value="Unassembled WGS sequence"/>
</dbReference>
<dbReference type="InterPro" id="IPR040976">
    <property type="entry name" value="Pkinase_fungal"/>
</dbReference>
<dbReference type="PROSITE" id="PS50011">
    <property type="entry name" value="PROTEIN_KINASE_DOM"/>
    <property type="match status" value="1"/>
</dbReference>
<dbReference type="PANTHER" id="PTHR38248:SF2">
    <property type="entry name" value="FUNK1 11"/>
    <property type="match status" value="1"/>
</dbReference>
<dbReference type="GeneID" id="19303773"/>
<dbReference type="InterPro" id="IPR008266">
    <property type="entry name" value="Tyr_kinase_AS"/>
</dbReference>
<organism evidence="3 4">
    <name type="scientific">Gloeophyllum trabeum (strain ATCC 11539 / FP-39264 / Madison 617)</name>
    <name type="common">Brown rot fungus</name>
    <dbReference type="NCBI Taxonomy" id="670483"/>
    <lineage>
        <taxon>Eukaryota</taxon>
        <taxon>Fungi</taxon>
        <taxon>Dikarya</taxon>
        <taxon>Basidiomycota</taxon>
        <taxon>Agaricomycotina</taxon>
        <taxon>Agaricomycetes</taxon>
        <taxon>Gloeophyllales</taxon>
        <taxon>Gloeophyllaceae</taxon>
        <taxon>Gloeophyllum</taxon>
    </lineage>
</organism>
<dbReference type="EMBL" id="KB469299">
    <property type="protein sequence ID" value="EPQ57086.1"/>
    <property type="molecule type" value="Genomic_DNA"/>
</dbReference>
<proteinExistence type="predicted"/>
<dbReference type="GO" id="GO:0004672">
    <property type="term" value="F:protein kinase activity"/>
    <property type="evidence" value="ECO:0007669"/>
    <property type="project" value="InterPro"/>
</dbReference>
<dbReference type="OrthoDB" id="5584477at2759"/>
<dbReference type="OMA" id="TPLCSQY"/>
<evidence type="ECO:0000313" key="4">
    <source>
        <dbReference type="Proteomes" id="UP000030669"/>
    </source>
</evidence>
<dbReference type="GO" id="GO:0005524">
    <property type="term" value="F:ATP binding"/>
    <property type="evidence" value="ECO:0007669"/>
    <property type="project" value="InterPro"/>
</dbReference>
<dbReference type="PROSITE" id="PS00109">
    <property type="entry name" value="PROTEIN_KINASE_TYR"/>
    <property type="match status" value="1"/>
</dbReference>
<feature type="region of interest" description="Disordered" evidence="1">
    <location>
        <begin position="711"/>
        <end position="772"/>
    </location>
</feature>
<dbReference type="eggNOG" id="ENOG502S5WB">
    <property type="taxonomic scope" value="Eukaryota"/>
</dbReference>
<dbReference type="AlphaFoldDB" id="S7QAY5"/>
<gene>
    <name evidence="3" type="ORF">GLOTRDRAFT_137508</name>
</gene>